<reference evidence="2 3" key="1">
    <citation type="submission" date="2019-07" db="EMBL/GenBank/DDBJ databases">
        <title>De Novo Assembly of kiwifruit Actinidia rufa.</title>
        <authorList>
            <person name="Sugita-Konishi S."/>
            <person name="Sato K."/>
            <person name="Mori E."/>
            <person name="Abe Y."/>
            <person name="Kisaki G."/>
            <person name="Hamano K."/>
            <person name="Suezawa K."/>
            <person name="Otani M."/>
            <person name="Fukuda T."/>
            <person name="Manabe T."/>
            <person name="Gomi K."/>
            <person name="Tabuchi M."/>
            <person name="Akimitsu K."/>
            <person name="Kataoka I."/>
        </authorList>
    </citation>
    <scope>NUCLEOTIDE SEQUENCE [LARGE SCALE GENOMIC DNA]</scope>
    <source>
        <strain evidence="3">cv. Fuchu</strain>
    </source>
</reference>
<dbReference type="EMBL" id="BJWL01000018">
    <property type="protein sequence ID" value="GFZ06723.1"/>
    <property type="molecule type" value="Genomic_DNA"/>
</dbReference>
<gene>
    <name evidence="2" type="ORF">Acr_18g0008930</name>
</gene>
<dbReference type="OrthoDB" id="1909174at2759"/>
<keyword evidence="3" id="KW-1185">Reference proteome</keyword>
<sequence length="363" mass="40793">MNCPRNKAHDQSSEATTIAMMVVDENDVLLAVSADEESDWISDLGNAYHLCRDRKVFSTDVACEGLVRMANNMTKSCWQRNSLVPHGRREIHEVSGGTLRVFKGNKKCCRRRKTGALYRLEGSVQTGGAIVRHGSSDISKKNGRGKQPLHRGTQSKRQNTRKIYSKDPEWYRSAKRSFGIRAEVWPNTRKKKKWITTTCKLTYFAAHPVGGAGHLSKKVQPLQFESAFTLVEVELPVEEGQHISDPVLQILRGSWTRSCRMDNLKTSYDPPMGWRLKSHMEAPSSSIVKNGGMYELSHELIFSSLWPINLEGCLRRRGPEQKCNPWGITGSTQLVTVCRGAESESSVREQRVVSLGLGFSMVL</sequence>
<proteinExistence type="predicted"/>
<organism evidence="2 3">
    <name type="scientific">Actinidia rufa</name>
    <dbReference type="NCBI Taxonomy" id="165716"/>
    <lineage>
        <taxon>Eukaryota</taxon>
        <taxon>Viridiplantae</taxon>
        <taxon>Streptophyta</taxon>
        <taxon>Embryophyta</taxon>
        <taxon>Tracheophyta</taxon>
        <taxon>Spermatophyta</taxon>
        <taxon>Magnoliopsida</taxon>
        <taxon>eudicotyledons</taxon>
        <taxon>Gunneridae</taxon>
        <taxon>Pentapetalae</taxon>
        <taxon>asterids</taxon>
        <taxon>Ericales</taxon>
        <taxon>Actinidiaceae</taxon>
        <taxon>Actinidia</taxon>
    </lineage>
</organism>
<dbReference type="AlphaFoldDB" id="A0A7J0G7F6"/>
<evidence type="ECO:0000313" key="2">
    <source>
        <dbReference type="EMBL" id="GFZ06723.1"/>
    </source>
</evidence>
<accession>A0A7J0G7F6</accession>
<feature type="region of interest" description="Disordered" evidence="1">
    <location>
        <begin position="133"/>
        <end position="166"/>
    </location>
</feature>
<dbReference type="Proteomes" id="UP000585474">
    <property type="component" value="Unassembled WGS sequence"/>
</dbReference>
<evidence type="ECO:0000256" key="1">
    <source>
        <dbReference type="SAM" id="MobiDB-lite"/>
    </source>
</evidence>
<comment type="caution">
    <text evidence="2">The sequence shown here is derived from an EMBL/GenBank/DDBJ whole genome shotgun (WGS) entry which is preliminary data.</text>
</comment>
<protein>
    <submittedName>
        <fullName evidence="2">Uncharacterized protein</fullName>
    </submittedName>
</protein>
<evidence type="ECO:0000313" key="3">
    <source>
        <dbReference type="Proteomes" id="UP000585474"/>
    </source>
</evidence>
<name>A0A7J0G7F6_9ERIC</name>